<keyword evidence="2" id="KW-1185">Reference proteome</keyword>
<comment type="caution">
    <text evidence="1">The sequence shown here is derived from an EMBL/GenBank/DDBJ whole genome shotgun (WGS) entry which is preliminary data.</text>
</comment>
<name>A0ABS1DIU3_9PROT</name>
<proteinExistence type="predicted"/>
<sequence length="143" mass="16200">MQLKKFNAESDCILLQVQDENLEFEDLEVRSGGRFFASRVSATQIEADGMVHVVSRQDGKRLFKANYPDTRAAAIFIESGQTGELDLEHVQLVRDPREKTLSIKPLSDSVQRTTRLDPVKALFLSSALRIAANHHRLIPERVR</sequence>
<dbReference type="EMBL" id="NRRL01000093">
    <property type="protein sequence ID" value="MBK1670410.1"/>
    <property type="molecule type" value="Genomic_DNA"/>
</dbReference>
<dbReference type="RefSeq" id="WP_200342773.1">
    <property type="nucleotide sequence ID" value="NZ_NRRL01000093.1"/>
</dbReference>
<accession>A0ABS1DIU3</accession>
<gene>
    <name evidence="1" type="ORF">CKO28_20510</name>
</gene>
<evidence type="ECO:0000313" key="1">
    <source>
        <dbReference type="EMBL" id="MBK1670410.1"/>
    </source>
</evidence>
<reference evidence="1 2" key="1">
    <citation type="journal article" date="2020" name="Microorganisms">
        <title>Osmotic Adaptation and Compatible Solute Biosynthesis of Phototrophic Bacteria as Revealed from Genome Analyses.</title>
        <authorList>
            <person name="Imhoff J.F."/>
            <person name="Rahn T."/>
            <person name="Kunzel S."/>
            <person name="Keller A."/>
            <person name="Neulinger S.C."/>
        </authorList>
    </citation>
    <scope>NUCLEOTIDE SEQUENCE [LARGE SCALE GENOMIC DNA]</scope>
    <source>
        <strain evidence="1 2">DSM 9895</strain>
    </source>
</reference>
<protein>
    <submittedName>
        <fullName evidence="1">Uncharacterized protein</fullName>
    </submittedName>
</protein>
<evidence type="ECO:0000313" key="2">
    <source>
        <dbReference type="Proteomes" id="UP001296873"/>
    </source>
</evidence>
<dbReference type="Proteomes" id="UP001296873">
    <property type="component" value="Unassembled WGS sequence"/>
</dbReference>
<organism evidence="1 2">
    <name type="scientific">Rhodovibrio sodomensis</name>
    <dbReference type="NCBI Taxonomy" id="1088"/>
    <lineage>
        <taxon>Bacteria</taxon>
        <taxon>Pseudomonadati</taxon>
        <taxon>Pseudomonadota</taxon>
        <taxon>Alphaproteobacteria</taxon>
        <taxon>Rhodospirillales</taxon>
        <taxon>Rhodovibrionaceae</taxon>
        <taxon>Rhodovibrio</taxon>
    </lineage>
</organism>